<feature type="transmembrane region" description="Helical" evidence="7">
    <location>
        <begin position="308"/>
        <end position="326"/>
    </location>
</feature>
<evidence type="ECO:0000256" key="1">
    <source>
        <dbReference type="ARBA" id="ARBA00007150"/>
    </source>
</evidence>
<keyword evidence="2 7" id="KW-1003">Cell membrane</keyword>
<feature type="transmembrane region" description="Helical" evidence="7">
    <location>
        <begin position="244"/>
        <end position="266"/>
    </location>
</feature>
<feature type="transmembrane region" description="Helical" evidence="7">
    <location>
        <begin position="212"/>
        <end position="232"/>
    </location>
</feature>
<evidence type="ECO:0000256" key="6">
    <source>
        <dbReference type="ARBA" id="ARBA00023136"/>
    </source>
</evidence>
<evidence type="ECO:0000256" key="2">
    <source>
        <dbReference type="ARBA" id="ARBA00022475"/>
    </source>
</evidence>
<feature type="transmembrane region" description="Helical" evidence="7">
    <location>
        <begin position="278"/>
        <end position="301"/>
    </location>
</feature>
<organism evidence="8 9">
    <name type="scientific">Haploplasma axanthum</name>
    <name type="common">Acholeplasma axanthum</name>
    <dbReference type="NCBI Taxonomy" id="29552"/>
    <lineage>
        <taxon>Bacteria</taxon>
        <taxon>Bacillati</taxon>
        <taxon>Mycoplasmatota</taxon>
        <taxon>Mollicutes</taxon>
        <taxon>Acholeplasmatales</taxon>
        <taxon>Acholeplasmataceae</taxon>
        <taxon>Haploplasma</taxon>
    </lineage>
</organism>
<dbReference type="EC" id="2.5.1.145" evidence="7"/>
<dbReference type="GO" id="GO:0008961">
    <property type="term" value="F:phosphatidylglycerol-prolipoprotein diacylglyceryl transferase activity"/>
    <property type="evidence" value="ECO:0007669"/>
    <property type="project" value="UniProtKB-UniRule"/>
</dbReference>
<gene>
    <name evidence="7 8" type="primary">lgt</name>
    <name evidence="8" type="ORF">NCTC10138_00031</name>
</gene>
<keyword evidence="4 7" id="KW-0812">Transmembrane</keyword>
<dbReference type="PROSITE" id="PS01311">
    <property type="entry name" value="LGT"/>
    <property type="match status" value="1"/>
</dbReference>
<comment type="catalytic activity">
    <reaction evidence="7">
        <text>L-cysteinyl-[prolipoprotein] + a 1,2-diacyl-sn-glycero-3-phospho-(1'-sn-glycerol) = an S-1,2-diacyl-sn-glyceryl-L-cysteinyl-[prolipoprotein] + sn-glycerol 1-phosphate + H(+)</text>
        <dbReference type="Rhea" id="RHEA:56712"/>
        <dbReference type="Rhea" id="RHEA-COMP:14679"/>
        <dbReference type="Rhea" id="RHEA-COMP:14680"/>
        <dbReference type="ChEBI" id="CHEBI:15378"/>
        <dbReference type="ChEBI" id="CHEBI:29950"/>
        <dbReference type="ChEBI" id="CHEBI:57685"/>
        <dbReference type="ChEBI" id="CHEBI:64716"/>
        <dbReference type="ChEBI" id="CHEBI:140658"/>
        <dbReference type="EC" id="2.5.1.145"/>
    </reaction>
</comment>
<feature type="transmembrane region" description="Helical" evidence="7">
    <location>
        <begin position="379"/>
        <end position="397"/>
    </location>
</feature>
<comment type="caution">
    <text evidence="7">Lacks conserved residue(s) required for the propagation of feature annotation.</text>
</comment>
<feature type="transmembrane region" description="Helical" evidence="7">
    <location>
        <begin position="90"/>
        <end position="109"/>
    </location>
</feature>
<keyword evidence="8" id="KW-0449">Lipoprotein</keyword>
<evidence type="ECO:0000313" key="9">
    <source>
        <dbReference type="Proteomes" id="UP000289841"/>
    </source>
</evidence>
<dbReference type="PANTHER" id="PTHR30589">
    <property type="entry name" value="PROLIPOPROTEIN DIACYLGLYCERYL TRANSFERASE"/>
    <property type="match status" value="1"/>
</dbReference>
<reference evidence="8 9" key="1">
    <citation type="submission" date="2019-01" db="EMBL/GenBank/DDBJ databases">
        <authorList>
            <consortium name="Pathogen Informatics"/>
        </authorList>
    </citation>
    <scope>NUCLEOTIDE SEQUENCE [LARGE SCALE GENOMIC DNA]</scope>
    <source>
        <strain evidence="8 9">NCTC10138</strain>
    </source>
</reference>
<feature type="binding site" evidence="7">
    <location>
        <position position="329"/>
    </location>
    <ligand>
        <name>a 1,2-diacyl-sn-glycero-3-phospho-(1'-sn-glycerol)</name>
        <dbReference type="ChEBI" id="CHEBI:64716"/>
    </ligand>
</feature>
<evidence type="ECO:0000256" key="5">
    <source>
        <dbReference type="ARBA" id="ARBA00022989"/>
    </source>
</evidence>
<dbReference type="Pfam" id="PF01790">
    <property type="entry name" value="LGT"/>
    <property type="match status" value="1"/>
</dbReference>
<dbReference type="PANTHER" id="PTHR30589:SF0">
    <property type="entry name" value="PHOSPHATIDYLGLYCEROL--PROLIPOPROTEIN DIACYLGLYCERYL TRANSFERASE"/>
    <property type="match status" value="1"/>
</dbReference>
<evidence type="ECO:0000256" key="4">
    <source>
        <dbReference type="ARBA" id="ARBA00022692"/>
    </source>
</evidence>
<dbReference type="STRING" id="1278311.GCA_000428705_01033"/>
<comment type="subcellular location">
    <subcellularLocation>
        <location evidence="7">Cell membrane</location>
        <topology evidence="7">Multi-pass membrane protein</topology>
    </subcellularLocation>
</comment>
<keyword evidence="6 7" id="KW-0472">Membrane</keyword>
<keyword evidence="8" id="KW-0328">Glycosyltransferase</keyword>
<dbReference type="HAMAP" id="MF_01147">
    <property type="entry name" value="Lgt"/>
    <property type="match status" value="1"/>
</dbReference>
<name>A0A449BB68_HAPAX</name>
<keyword evidence="9" id="KW-1185">Reference proteome</keyword>
<feature type="transmembrane region" description="Helical" evidence="7">
    <location>
        <begin position="121"/>
        <end position="145"/>
    </location>
</feature>
<feature type="transmembrane region" description="Helical" evidence="7">
    <location>
        <begin position="57"/>
        <end position="78"/>
    </location>
</feature>
<sequence>MNNKNDFYNSFRAKFAFFLHPNLGIHLLIVLTLNLITAVTITGLFEISKYPLIKFEIVGFILFIVISTLIEVLTKIFILRYFILIVLKSFATVFLGLQILIFYVTSLLFKEEISFTGSKILSILIFTCSFLLLRTMLIIIYQRYIMKKRWLKENKNMKNWIKKNKLDLSIYFGFIGIILLLVMIAVLPQYKSAVANQRAFNPTAIQIGNFSIQWYAIFIISGIILAATMAYYEFKRIDLNTNDLFDGLLIIVPLAIIGARLYYVLFDPAGKPESFIDVIAIWEGGLAIHGGIIVATIGIIIFSRYKKINVMVLADILALGLLMGQITGRWGNFMNAEAHGGVTDSKFLFNVLPGFVKYQMQFSSYSSNLVGSGSIYQPTFLYESMWNLLGLTILFVIRRMKFLKVGDMIGLYLIWYGFGRGALVEPFRTDQLKEILGVPVNILLSYVLFVGGGVLFLILKRVFNKEEKYYVEVTDYDINSFKGRN</sequence>
<evidence type="ECO:0000313" key="8">
    <source>
        <dbReference type="EMBL" id="VEU79577.1"/>
    </source>
</evidence>
<feature type="transmembrane region" description="Helical" evidence="7">
    <location>
        <begin position="402"/>
        <end position="418"/>
    </location>
</feature>
<keyword evidence="5 7" id="KW-1133">Transmembrane helix</keyword>
<dbReference type="EMBL" id="LR215048">
    <property type="protein sequence ID" value="VEU79577.1"/>
    <property type="molecule type" value="Genomic_DNA"/>
</dbReference>
<dbReference type="GO" id="GO:0005886">
    <property type="term" value="C:plasma membrane"/>
    <property type="evidence" value="ECO:0007669"/>
    <property type="project" value="UniProtKB-SubCell"/>
</dbReference>
<protein>
    <recommendedName>
        <fullName evidence="7">Phosphatidylglycerol--prolipoprotein diacylglyceryl transferase</fullName>
        <ecNumber evidence="7">2.5.1.145</ecNumber>
    </recommendedName>
</protein>
<feature type="transmembrane region" description="Helical" evidence="7">
    <location>
        <begin position="438"/>
        <end position="459"/>
    </location>
</feature>
<dbReference type="UniPathway" id="UPA00664"/>
<comment type="function">
    <text evidence="7">Catalyzes the transfer of the diacylglyceryl group from phosphatidylglycerol to the sulfhydryl group of the N-terminal cysteine of a prolipoprotein, the first step in the formation of mature lipoproteins.</text>
</comment>
<dbReference type="AlphaFoldDB" id="A0A449BB68"/>
<dbReference type="Proteomes" id="UP000289841">
    <property type="component" value="Chromosome"/>
</dbReference>
<dbReference type="NCBIfam" id="TIGR00544">
    <property type="entry name" value="lgt"/>
    <property type="match status" value="1"/>
</dbReference>
<dbReference type="InterPro" id="IPR001640">
    <property type="entry name" value="Lgt"/>
</dbReference>
<accession>A0A449BB68</accession>
<feature type="transmembrane region" description="Helical" evidence="7">
    <location>
        <begin position="166"/>
        <end position="187"/>
    </location>
</feature>
<comment type="pathway">
    <text evidence="7">Protein modification; lipoprotein biosynthesis (diacylglyceryl transfer).</text>
</comment>
<comment type="similarity">
    <text evidence="1 7">Belongs to the Lgt family.</text>
</comment>
<dbReference type="KEGG" id="aaxa:NCTC10138_00031"/>
<feature type="transmembrane region" description="Helical" evidence="7">
    <location>
        <begin position="21"/>
        <end position="45"/>
    </location>
</feature>
<proteinExistence type="inferred from homology"/>
<dbReference type="GO" id="GO:0042158">
    <property type="term" value="P:lipoprotein biosynthetic process"/>
    <property type="evidence" value="ECO:0007669"/>
    <property type="project" value="UniProtKB-UniRule"/>
</dbReference>
<evidence type="ECO:0000256" key="7">
    <source>
        <dbReference type="HAMAP-Rule" id="MF_01147"/>
    </source>
</evidence>
<evidence type="ECO:0000256" key="3">
    <source>
        <dbReference type="ARBA" id="ARBA00022679"/>
    </source>
</evidence>
<keyword evidence="3 7" id="KW-0808">Transferase</keyword>